<dbReference type="GO" id="GO:0003676">
    <property type="term" value="F:nucleic acid binding"/>
    <property type="evidence" value="ECO:0007669"/>
    <property type="project" value="InterPro"/>
</dbReference>
<proteinExistence type="predicted"/>
<comment type="caution">
    <text evidence="2">The sequence shown here is derived from an EMBL/GenBank/DDBJ whole genome shotgun (WGS) entry which is preliminary data.</text>
</comment>
<accession>A0A7J0FPC7</accession>
<evidence type="ECO:0000259" key="1">
    <source>
        <dbReference type="Pfam" id="PF13456"/>
    </source>
</evidence>
<dbReference type="PANTHER" id="PTHR47723:SF19">
    <property type="entry name" value="POLYNUCLEOTIDYL TRANSFERASE, RIBONUCLEASE H-LIKE SUPERFAMILY PROTEIN"/>
    <property type="match status" value="1"/>
</dbReference>
<dbReference type="SUPFAM" id="SSF53098">
    <property type="entry name" value="Ribonuclease H-like"/>
    <property type="match status" value="1"/>
</dbReference>
<dbReference type="InterPro" id="IPR002156">
    <property type="entry name" value="RNaseH_domain"/>
</dbReference>
<dbReference type="OrthoDB" id="1436328at2759"/>
<dbReference type="InterPro" id="IPR053151">
    <property type="entry name" value="RNase_H-like"/>
</dbReference>
<organism evidence="2 3">
    <name type="scientific">Actinidia rufa</name>
    <dbReference type="NCBI Taxonomy" id="165716"/>
    <lineage>
        <taxon>Eukaryota</taxon>
        <taxon>Viridiplantae</taxon>
        <taxon>Streptophyta</taxon>
        <taxon>Embryophyta</taxon>
        <taxon>Tracheophyta</taxon>
        <taxon>Spermatophyta</taxon>
        <taxon>Magnoliopsida</taxon>
        <taxon>eudicotyledons</taxon>
        <taxon>Gunneridae</taxon>
        <taxon>Pentapetalae</taxon>
        <taxon>asterids</taxon>
        <taxon>Ericales</taxon>
        <taxon>Actinidiaceae</taxon>
        <taxon>Actinidia</taxon>
    </lineage>
</organism>
<dbReference type="InterPro" id="IPR044730">
    <property type="entry name" value="RNase_H-like_dom_plant"/>
</dbReference>
<reference evidence="2 3" key="1">
    <citation type="submission" date="2019-07" db="EMBL/GenBank/DDBJ databases">
        <title>De Novo Assembly of kiwifruit Actinidia rufa.</title>
        <authorList>
            <person name="Sugita-Konishi S."/>
            <person name="Sato K."/>
            <person name="Mori E."/>
            <person name="Abe Y."/>
            <person name="Kisaki G."/>
            <person name="Hamano K."/>
            <person name="Suezawa K."/>
            <person name="Otani M."/>
            <person name="Fukuda T."/>
            <person name="Manabe T."/>
            <person name="Gomi K."/>
            <person name="Tabuchi M."/>
            <person name="Akimitsu K."/>
            <person name="Kataoka I."/>
        </authorList>
    </citation>
    <scope>NUCLEOTIDE SEQUENCE [LARGE SCALE GENOMIC DNA]</scope>
    <source>
        <strain evidence="3">cv. Fuchu</strain>
    </source>
</reference>
<dbReference type="Proteomes" id="UP000585474">
    <property type="component" value="Unassembled WGS sequence"/>
</dbReference>
<dbReference type="EMBL" id="BJWL01000014">
    <property type="protein sequence ID" value="GFZ00501.1"/>
    <property type="molecule type" value="Genomic_DNA"/>
</dbReference>
<dbReference type="GO" id="GO:0004523">
    <property type="term" value="F:RNA-DNA hybrid ribonuclease activity"/>
    <property type="evidence" value="ECO:0007669"/>
    <property type="project" value="InterPro"/>
</dbReference>
<keyword evidence="3" id="KW-1185">Reference proteome</keyword>
<sequence>MFRKIGQKPKSYFFEEALSTPPVVTSILLITNQRTTCLESDQMRAMCGIKSFSTRQPYPHTWLQFNCTSSFTHHSRIPWEIILQTEHSTNTVGSCDGLIRGSDGEWIVGFYRRLGAVSALETELCALKEGLQLALDTNLIPLSTVEMDAKMAIQLIMNNKKPEA</sequence>
<gene>
    <name evidence="2" type="ORF">Acr_14g0001360</name>
</gene>
<protein>
    <recommendedName>
        <fullName evidence="1">RNase H type-1 domain-containing protein</fullName>
    </recommendedName>
</protein>
<dbReference type="CDD" id="cd06222">
    <property type="entry name" value="RNase_H_like"/>
    <property type="match status" value="1"/>
</dbReference>
<feature type="domain" description="RNase H type-1" evidence="1">
    <location>
        <begin position="89"/>
        <end position="161"/>
    </location>
</feature>
<dbReference type="Pfam" id="PF13456">
    <property type="entry name" value="RVT_3"/>
    <property type="match status" value="1"/>
</dbReference>
<dbReference type="InterPro" id="IPR012337">
    <property type="entry name" value="RNaseH-like_sf"/>
</dbReference>
<evidence type="ECO:0000313" key="2">
    <source>
        <dbReference type="EMBL" id="GFZ00501.1"/>
    </source>
</evidence>
<dbReference type="PANTHER" id="PTHR47723">
    <property type="entry name" value="OS05G0353850 PROTEIN"/>
    <property type="match status" value="1"/>
</dbReference>
<name>A0A7J0FPC7_9ERIC</name>
<dbReference type="AlphaFoldDB" id="A0A7J0FPC7"/>
<evidence type="ECO:0000313" key="3">
    <source>
        <dbReference type="Proteomes" id="UP000585474"/>
    </source>
</evidence>